<dbReference type="AlphaFoldDB" id="A0A4U0H8P8"/>
<dbReference type="EMBL" id="SUKA01000001">
    <property type="protein sequence ID" value="TJY68138.1"/>
    <property type="molecule type" value="Genomic_DNA"/>
</dbReference>
<feature type="compositionally biased region" description="Polar residues" evidence="1">
    <location>
        <begin position="216"/>
        <end position="226"/>
    </location>
</feature>
<protein>
    <submittedName>
        <fullName evidence="4">RHS repeat-associated core domain-containing protein</fullName>
    </submittedName>
</protein>
<feature type="transmembrane region" description="Helical" evidence="2">
    <location>
        <begin position="40"/>
        <end position="61"/>
    </location>
</feature>
<evidence type="ECO:0000313" key="5">
    <source>
        <dbReference type="Proteomes" id="UP000309872"/>
    </source>
</evidence>
<reference evidence="4 5" key="1">
    <citation type="submission" date="2019-04" db="EMBL/GenBank/DDBJ databases">
        <title>Sphingobacterium olei sp. nov., isolated from oil-contaminated soil.</title>
        <authorList>
            <person name="Liu B."/>
        </authorList>
    </citation>
    <scope>NUCLEOTIDE SEQUENCE [LARGE SCALE GENOMIC DNA]</scope>
    <source>
        <strain evidence="4 5">Y3L14</strain>
    </source>
</reference>
<organism evidence="4 5">
    <name type="scientific">Sphingobacterium alkalisoli</name>
    <dbReference type="NCBI Taxonomy" id="1874115"/>
    <lineage>
        <taxon>Bacteria</taxon>
        <taxon>Pseudomonadati</taxon>
        <taxon>Bacteroidota</taxon>
        <taxon>Sphingobacteriia</taxon>
        <taxon>Sphingobacteriales</taxon>
        <taxon>Sphingobacteriaceae</taxon>
        <taxon>Sphingobacterium</taxon>
    </lineage>
</organism>
<dbReference type="InterPro" id="IPR045619">
    <property type="entry name" value="DUF6443"/>
</dbReference>
<keyword evidence="2" id="KW-0812">Transmembrane</keyword>
<dbReference type="InterPro" id="IPR022385">
    <property type="entry name" value="Rhs_assc_core"/>
</dbReference>
<gene>
    <name evidence="4" type="ORF">FAZ19_02440</name>
</gene>
<dbReference type="Pfam" id="PF20041">
    <property type="entry name" value="DUF6443"/>
    <property type="match status" value="1"/>
</dbReference>
<keyword evidence="2" id="KW-0472">Membrane</keyword>
<keyword evidence="2" id="KW-1133">Transmembrane helix</keyword>
<evidence type="ECO:0000256" key="2">
    <source>
        <dbReference type="SAM" id="Phobius"/>
    </source>
</evidence>
<dbReference type="NCBIfam" id="TIGR03696">
    <property type="entry name" value="Rhs_assc_core"/>
    <property type="match status" value="1"/>
</dbReference>
<dbReference type="Gene3D" id="2.180.10.10">
    <property type="entry name" value="RHS repeat-associated core"/>
    <property type="match status" value="1"/>
</dbReference>
<evidence type="ECO:0000256" key="1">
    <source>
        <dbReference type="SAM" id="MobiDB-lite"/>
    </source>
</evidence>
<comment type="caution">
    <text evidence="4">The sequence shown here is derived from an EMBL/GenBank/DDBJ whole genome shotgun (WGS) entry which is preliminary data.</text>
</comment>
<dbReference type="PANTHER" id="PTHR32305">
    <property type="match status" value="1"/>
</dbReference>
<feature type="region of interest" description="Disordered" evidence="1">
    <location>
        <begin position="200"/>
        <end position="226"/>
    </location>
</feature>
<sequence length="1152" mass="131014">MEVQNTLIWFLLAMKLQNWRFLILKYLVMNMVFRKFFCSINMKILGVIISTILLSQGWLYGQSTLPKANRNYIMELLPRRGYVANTDLFSKPVDSVNRNIKYFDGVGRLVQRVGWHASPSKTDIVDVVEYNRYGQEFRKYLSVGGRAVDVQGWYHPVAINLIKSYYSQANSWDSHVSKTEHPYSDVVFEKNPLNRIEQQGAPGADWQPYRDDIPTSGHTGRSSYGTNTSTGTDVVAIWRVTVNGASRSANYSKGKLRITRFRNENISLADTSLKSGIMEEFRDLDDRVVLKRVWKSNTEALNTYYVYDDFGNLRYVIPPGYTTATVTDGNADFNELVYAYRYDSRSRLIEKKIPGKGWEYMVYNSIDQPILTQDSVQRALKKWRYTKYDAFGRIASSGIYTNASVGQITRKQVQILADAVSAQWESRNGTPEYTNISFPMVGLTPLVVNYYDDYTFSGTNASTLQPSSITKSLKTKTLLTGTKVSRDDGTFPLLTVNYYDDRGRLIQSASQNHLTGTDYVTNTYSFPGELLTSTRVHKPSASGTATTIVTTNNYDHVGRLKETRKKVNTQPEIVQSRLVYNEIGQLKQKKLHSENSGTNFITQIDYNYNERGWTTRTSSPHFTQVLKYNDPTVAATAQYNGNISQQHWGHGTTSTPNVFSYSYDAVNRLASGSSTGTVMSETLTYDNMGNIRTLIRDGGTITYTYNNTNKSNRLANLTGALQGSYTYDVNGNVTKDRTNMTIRYNHLNLPDSVYNTGATIKLGYLYDAMGQKLRRYHTESGTATQRDYISGIEYSKIGAGARTIEMIHTEEGYLENSSGTYLYRYNLTDHLGNVRATLQRTTGTTGTVVQKDDFYPFGKRKSVLISGINNYLYNGKEMQHGLKGGTHSFGSSYTLEGQYDYGARFYDAEIGRWNVMDPLAEQMRRHSPYNYAFNNPITFIDPDGMAPRYNWEEHNKGNKGIYTDDEEKDINGNYKSYSFEEALNYHSTKHIEDDGISSNGESTDNVNNQGTIATPTKPSSFNLKKIGESYYTNIYYEENFFDLKGFDRGGYGIMNVDIRSLNVMISSRNRKGQFQSIDQIKTDLALIFNFVRTEINEKYMKRDITNERSAKEYMVLRLNVLINAYFPYGNAQLRTPAKWIGSAKSNLIYLMP</sequence>
<keyword evidence="5" id="KW-1185">Reference proteome</keyword>
<proteinExistence type="predicted"/>
<evidence type="ECO:0000313" key="4">
    <source>
        <dbReference type="EMBL" id="TJY68138.1"/>
    </source>
</evidence>
<dbReference type="OrthoDB" id="1191296at2"/>
<feature type="domain" description="DUF6443" evidence="3">
    <location>
        <begin position="86"/>
        <end position="213"/>
    </location>
</feature>
<dbReference type="Proteomes" id="UP000309872">
    <property type="component" value="Unassembled WGS sequence"/>
</dbReference>
<dbReference type="PANTHER" id="PTHR32305:SF15">
    <property type="entry name" value="PROTEIN RHSA-RELATED"/>
    <property type="match status" value="1"/>
</dbReference>
<dbReference type="InterPro" id="IPR050708">
    <property type="entry name" value="T6SS_VgrG/RHS"/>
</dbReference>
<evidence type="ECO:0000259" key="3">
    <source>
        <dbReference type="Pfam" id="PF20041"/>
    </source>
</evidence>
<accession>A0A4U0H8P8</accession>
<name>A0A4U0H8P8_9SPHI</name>
<feature type="transmembrane region" description="Helical" evidence="2">
    <location>
        <begin position="6"/>
        <end position="28"/>
    </location>
</feature>